<evidence type="ECO:0000313" key="4">
    <source>
        <dbReference type="Proteomes" id="UP000199350"/>
    </source>
</evidence>
<evidence type="ECO:0000256" key="1">
    <source>
        <dbReference type="SAM" id="MobiDB-lite"/>
    </source>
</evidence>
<protein>
    <submittedName>
        <fullName evidence="3">LGFP repeat-containing protein</fullName>
    </submittedName>
</protein>
<dbReference type="InterPro" id="IPR013207">
    <property type="entry name" value="LGFP"/>
</dbReference>
<name>A0A1G9LLN3_9CORY</name>
<dbReference type="EMBL" id="LT629700">
    <property type="protein sequence ID" value="SDL62435.1"/>
    <property type="molecule type" value="Genomic_DNA"/>
</dbReference>
<dbReference type="Pfam" id="PF08310">
    <property type="entry name" value="LGFP"/>
    <property type="match status" value="1"/>
</dbReference>
<gene>
    <name evidence="3" type="ORF">SAMN04488535_0199</name>
</gene>
<feature type="chain" id="PRO_5038347246" evidence="2">
    <location>
        <begin position="23"/>
        <end position="187"/>
    </location>
</feature>
<dbReference type="OrthoDB" id="4369514at2"/>
<dbReference type="STRING" id="38302.SAMN04488535_0199"/>
<keyword evidence="4" id="KW-1185">Reference proteome</keyword>
<reference evidence="4" key="1">
    <citation type="submission" date="2016-10" db="EMBL/GenBank/DDBJ databases">
        <authorList>
            <person name="Varghese N."/>
            <person name="Submissions S."/>
        </authorList>
    </citation>
    <scope>NUCLEOTIDE SEQUENCE [LARGE SCALE GENOMIC DNA]</scope>
    <source>
        <strain evidence="4">DSM 20632</strain>
    </source>
</reference>
<dbReference type="Proteomes" id="UP000199350">
    <property type="component" value="Chromosome I"/>
</dbReference>
<sequence length="187" mass="19741">MTINRKLTATLAAAALATGLTACSTEGGSEETTVAETATETNTETNTETTTEAPEGTETTAGTVPVTTADGAQAMVPAGVKEAMDTHAQPEWGEPLSVEETEGGWIVAYDDGHYVTWNENTGGAPTWGEIANNWLTTVEPEQGLGFPVAAETQLPDQSGWVQEFEHGTIEWTRGEDGLFQANVNVTH</sequence>
<evidence type="ECO:0000256" key="2">
    <source>
        <dbReference type="SAM" id="SignalP"/>
    </source>
</evidence>
<feature type="signal peptide" evidence="2">
    <location>
        <begin position="1"/>
        <end position="22"/>
    </location>
</feature>
<feature type="region of interest" description="Disordered" evidence="1">
    <location>
        <begin position="24"/>
        <end position="63"/>
    </location>
</feature>
<dbReference type="PROSITE" id="PS51257">
    <property type="entry name" value="PROKAR_LIPOPROTEIN"/>
    <property type="match status" value="1"/>
</dbReference>
<organism evidence="3 4">
    <name type="scientific">Corynebacterium mycetoides</name>
    <dbReference type="NCBI Taxonomy" id="38302"/>
    <lineage>
        <taxon>Bacteria</taxon>
        <taxon>Bacillati</taxon>
        <taxon>Actinomycetota</taxon>
        <taxon>Actinomycetes</taxon>
        <taxon>Mycobacteriales</taxon>
        <taxon>Corynebacteriaceae</taxon>
        <taxon>Corynebacterium</taxon>
    </lineage>
</organism>
<proteinExistence type="predicted"/>
<accession>A0A1G9LLN3</accession>
<keyword evidence="2" id="KW-0732">Signal</keyword>
<dbReference type="AlphaFoldDB" id="A0A1G9LLN3"/>
<dbReference type="RefSeq" id="WP_092147585.1">
    <property type="nucleotide sequence ID" value="NZ_LT629700.1"/>
</dbReference>
<evidence type="ECO:0000313" key="3">
    <source>
        <dbReference type="EMBL" id="SDL62435.1"/>
    </source>
</evidence>